<dbReference type="InterPro" id="IPR001789">
    <property type="entry name" value="Sig_transdc_resp-reg_receiver"/>
</dbReference>
<feature type="domain" description="OmpR/PhoB-type" evidence="11">
    <location>
        <begin position="137"/>
        <end position="235"/>
    </location>
</feature>
<evidence type="ECO:0000259" key="10">
    <source>
        <dbReference type="PROSITE" id="PS50110"/>
    </source>
</evidence>
<dbReference type="InterPro" id="IPR011006">
    <property type="entry name" value="CheY-like_superfamily"/>
</dbReference>
<evidence type="ECO:0000256" key="1">
    <source>
        <dbReference type="ARBA" id="ARBA00018672"/>
    </source>
</evidence>
<dbReference type="FunFam" id="3.40.50.2300:FF:000001">
    <property type="entry name" value="DNA-binding response regulator PhoB"/>
    <property type="match status" value="1"/>
</dbReference>
<dbReference type="PANTHER" id="PTHR48111">
    <property type="entry name" value="REGULATOR OF RPOS"/>
    <property type="match status" value="1"/>
</dbReference>
<evidence type="ECO:0000313" key="12">
    <source>
        <dbReference type="EMBL" id="PRR78676.1"/>
    </source>
</evidence>
<dbReference type="InterPro" id="IPR001867">
    <property type="entry name" value="OmpR/PhoB-type_DNA-bd"/>
</dbReference>
<dbReference type="GO" id="GO:0006355">
    <property type="term" value="P:regulation of DNA-templated transcription"/>
    <property type="evidence" value="ECO:0007669"/>
    <property type="project" value="InterPro"/>
</dbReference>
<dbReference type="GO" id="GO:0005829">
    <property type="term" value="C:cytosol"/>
    <property type="evidence" value="ECO:0007669"/>
    <property type="project" value="TreeGrafter"/>
</dbReference>
<reference evidence="12 13" key="1">
    <citation type="submission" date="2018-03" db="EMBL/GenBank/DDBJ databases">
        <title>Genome sequence of Clostridium luticellarii DSM 29923.</title>
        <authorList>
            <person name="Poehlein A."/>
            <person name="Daniel R."/>
        </authorList>
    </citation>
    <scope>NUCLEOTIDE SEQUENCE [LARGE SCALE GENOMIC DNA]</scope>
    <source>
        <strain evidence="12 13">DSM 29923</strain>
    </source>
</reference>
<dbReference type="GO" id="GO:0032993">
    <property type="term" value="C:protein-DNA complex"/>
    <property type="evidence" value="ECO:0007669"/>
    <property type="project" value="TreeGrafter"/>
</dbReference>
<evidence type="ECO:0000256" key="5">
    <source>
        <dbReference type="ARBA" id="ARBA00023125"/>
    </source>
</evidence>
<keyword evidence="5 9" id="KW-0238">DNA-binding</keyword>
<keyword evidence="6" id="KW-0804">Transcription</keyword>
<dbReference type="CDD" id="cd00383">
    <property type="entry name" value="trans_reg_C"/>
    <property type="match status" value="1"/>
</dbReference>
<evidence type="ECO:0000256" key="2">
    <source>
        <dbReference type="ARBA" id="ARBA00022553"/>
    </source>
</evidence>
<evidence type="ECO:0000256" key="4">
    <source>
        <dbReference type="ARBA" id="ARBA00023015"/>
    </source>
</evidence>
<dbReference type="AlphaFoldDB" id="A0A2T0B458"/>
<keyword evidence="4" id="KW-0805">Transcription regulation</keyword>
<evidence type="ECO:0000256" key="6">
    <source>
        <dbReference type="ARBA" id="ARBA00023163"/>
    </source>
</evidence>
<gene>
    <name evidence="12" type="primary">arlR_3</name>
    <name evidence="12" type="ORF">CLLU_36070</name>
</gene>
<dbReference type="SUPFAM" id="SSF46894">
    <property type="entry name" value="C-terminal effector domain of the bipartite response regulators"/>
    <property type="match status" value="1"/>
</dbReference>
<dbReference type="Pfam" id="PF00072">
    <property type="entry name" value="Response_reg"/>
    <property type="match status" value="1"/>
</dbReference>
<dbReference type="GO" id="GO:0000156">
    <property type="term" value="F:phosphorelay response regulator activity"/>
    <property type="evidence" value="ECO:0007669"/>
    <property type="project" value="TreeGrafter"/>
</dbReference>
<dbReference type="SMART" id="SM00862">
    <property type="entry name" value="Trans_reg_C"/>
    <property type="match status" value="1"/>
</dbReference>
<accession>A0A2T0B458</accession>
<name>A0A2T0B458_9CLOT</name>
<dbReference type="GO" id="GO:0000976">
    <property type="term" value="F:transcription cis-regulatory region binding"/>
    <property type="evidence" value="ECO:0007669"/>
    <property type="project" value="TreeGrafter"/>
</dbReference>
<dbReference type="PROSITE" id="PS50110">
    <property type="entry name" value="RESPONSE_REGULATORY"/>
    <property type="match status" value="1"/>
</dbReference>
<dbReference type="CDD" id="cd17574">
    <property type="entry name" value="REC_OmpR"/>
    <property type="match status" value="1"/>
</dbReference>
<dbReference type="SUPFAM" id="SSF52172">
    <property type="entry name" value="CheY-like"/>
    <property type="match status" value="1"/>
</dbReference>
<evidence type="ECO:0000256" key="7">
    <source>
        <dbReference type="ARBA" id="ARBA00024867"/>
    </source>
</evidence>
<protein>
    <recommendedName>
        <fullName evidence="1">Stage 0 sporulation protein A homolog</fullName>
    </recommendedName>
</protein>
<feature type="modified residue" description="4-aspartylphosphate" evidence="8">
    <location>
        <position position="64"/>
    </location>
</feature>
<keyword evidence="2 8" id="KW-0597">Phosphoprotein</keyword>
<dbReference type="EMBL" id="PVXP01000118">
    <property type="protein sequence ID" value="PRR78676.1"/>
    <property type="molecule type" value="Genomic_DNA"/>
</dbReference>
<keyword evidence="13" id="KW-1185">Reference proteome</keyword>
<dbReference type="PROSITE" id="PS51755">
    <property type="entry name" value="OMPR_PHOB"/>
    <property type="match status" value="1"/>
</dbReference>
<evidence type="ECO:0000313" key="13">
    <source>
        <dbReference type="Proteomes" id="UP000237798"/>
    </source>
</evidence>
<dbReference type="InterPro" id="IPR016032">
    <property type="entry name" value="Sig_transdc_resp-reg_C-effctor"/>
</dbReference>
<dbReference type="SMART" id="SM00448">
    <property type="entry name" value="REC"/>
    <property type="match status" value="1"/>
</dbReference>
<comment type="caution">
    <text evidence="12">The sequence shown here is derived from an EMBL/GenBank/DDBJ whole genome shotgun (WGS) entry which is preliminary data.</text>
</comment>
<evidence type="ECO:0000256" key="8">
    <source>
        <dbReference type="PROSITE-ProRule" id="PRU00169"/>
    </source>
</evidence>
<dbReference type="Proteomes" id="UP000237798">
    <property type="component" value="Unassembled WGS sequence"/>
</dbReference>
<organism evidence="12 13">
    <name type="scientific">Clostridium luticellarii</name>
    <dbReference type="NCBI Taxonomy" id="1691940"/>
    <lineage>
        <taxon>Bacteria</taxon>
        <taxon>Bacillati</taxon>
        <taxon>Bacillota</taxon>
        <taxon>Clostridia</taxon>
        <taxon>Eubacteriales</taxon>
        <taxon>Clostridiaceae</taxon>
        <taxon>Clostridium</taxon>
    </lineage>
</organism>
<dbReference type="InterPro" id="IPR039420">
    <property type="entry name" value="WalR-like"/>
</dbReference>
<dbReference type="PANTHER" id="PTHR48111:SF22">
    <property type="entry name" value="REGULATOR OF RPOS"/>
    <property type="match status" value="1"/>
</dbReference>
<feature type="domain" description="Response regulatory" evidence="10">
    <location>
        <begin position="15"/>
        <end position="128"/>
    </location>
</feature>
<evidence type="ECO:0000256" key="9">
    <source>
        <dbReference type="PROSITE-ProRule" id="PRU01091"/>
    </source>
</evidence>
<keyword evidence="3" id="KW-0902">Two-component regulatory system</keyword>
<proteinExistence type="predicted"/>
<sequence>MLKYYFRGDFLENYKILIIEDEKKMSTFIQMELNHEGYTTDVEYNGRDGFEKIQNENYDLVLLDIMLPGLNGMEVCRRVRQFSKIPIIMITAKDDVTDKVMGLDIGADDYLTKPFAIEELLARIRVIRRNNNENLNDYKYKVDNLVMDTKTHEVTRDGKLIELTKKEYDLLELLLANKNVVLTRDQLIEKVWGYDYFNDTNVVSVFIRYLRSKVDDGFENKLITTVRGVGYVIKGDKS</sequence>
<dbReference type="Gene3D" id="3.40.50.2300">
    <property type="match status" value="1"/>
</dbReference>
<evidence type="ECO:0000256" key="3">
    <source>
        <dbReference type="ARBA" id="ARBA00023012"/>
    </source>
</evidence>
<dbReference type="FunFam" id="1.10.10.10:FF:000005">
    <property type="entry name" value="Two-component system response regulator"/>
    <property type="match status" value="1"/>
</dbReference>
<dbReference type="Pfam" id="PF00486">
    <property type="entry name" value="Trans_reg_C"/>
    <property type="match status" value="1"/>
</dbReference>
<comment type="function">
    <text evidence="7">May play the central regulatory role in sporulation. It may be an element of the effector pathway responsible for the activation of sporulation genes in response to nutritional stress. Spo0A may act in concert with spo0H (a sigma factor) to control the expression of some genes that are critical to the sporulation process.</text>
</comment>
<dbReference type="Gene3D" id="6.10.250.690">
    <property type="match status" value="1"/>
</dbReference>
<evidence type="ECO:0000259" key="11">
    <source>
        <dbReference type="PROSITE" id="PS51755"/>
    </source>
</evidence>
<dbReference type="Gene3D" id="1.10.10.10">
    <property type="entry name" value="Winged helix-like DNA-binding domain superfamily/Winged helix DNA-binding domain"/>
    <property type="match status" value="1"/>
</dbReference>
<feature type="DNA-binding region" description="OmpR/PhoB-type" evidence="9">
    <location>
        <begin position="137"/>
        <end position="235"/>
    </location>
</feature>
<dbReference type="InterPro" id="IPR036388">
    <property type="entry name" value="WH-like_DNA-bd_sf"/>
</dbReference>